<dbReference type="GO" id="GO:0005886">
    <property type="term" value="C:plasma membrane"/>
    <property type="evidence" value="ECO:0007669"/>
    <property type="project" value="UniProtKB-SubCell"/>
</dbReference>
<dbReference type="GO" id="GO:0009244">
    <property type="term" value="P:lipopolysaccharide core region biosynthetic process"/>
    <property type="evidence" value="ECO:0007669"/>
    <property type="project" value="InterPro"/>
</dbReference>
<evidence type="ECO:0000256" key="3">
    <source>
        <dbReference type="ARBA" id="ARBA00022475"/>
    </source>
</evidence>
<dbReference type="KEGG" id="maer:DAI18_06510"/>
<dbReference type="SUPFAM" id="SSF53756">
    <property type="entry name" value="UDP-Glycosyltransferase/glycogen phosphorylase"/>
    <property type="match status" value="1"/>
</dbReference>
<comment type="pathway">
    <text evidence="2">Bacterial outer membrane biogenesis; LPS core biosynthesis.</text>
</comment>
<dbReference type="InterPro" id="IPR011908">
    <property type="entry name" value="LipoPS_heptosylTferase-I"/>
</dbReference>
<evidence type="ECO:0000256" key="12">
    <source>
        <dbReference type="ARBA" id="ARBA00044330"/>
    </source>
</evidence>
<dbReference type="CDD" id="cd03789">
    <property type="entry name" value="GT9_LPS_heptosyltransferase"/>
    <property type="match status" value="1"/>
</dbReference>
<evidence type="ECO:0000256" key="6">
    <source>
        <dbReference type="ARBA" id="ARBA00022679"/>
    </source>
</evidence>
<evidence type="ECO:0000313" key="15">
    <source>
        <dbReference type="Proteomes" id="UP000244173"/>
    </source>
</evidence>
<comment type="subcellular location">
    <subcellularLocation>
        <location evidence="1">Cell inner membrane</location>
        <topology evidence="1">Peripheral membrane protein</topology>
        <orientation evidence="1">Cytoplasmic side</orientation>
    </subcellularLocation>
</comment>
<sequence length="319" mass="34812">MSRLLLIRTSSMGDLVHTLPAVTDLARRFPAMAIDWLVEESFADIARLHPAVAGVVPIAMRRWRKALFSTGTWRELRAVRTTLRSSHYDLVLDSQGLMKSVLFGKLVRDAPMAGYDRASIREPMASLFYDKRYSVSWERNAVDRNRLLFGQVFGYEPDLAQCDFGVHTGPAPDWCPARYAVLLTATSRDSKLWPEASWVALGSTLTARDGLQCVLPWGNAAEQQRAQRLAALIPGALVAPRERLDVAAALLAHAQAVVGVDTGLTHLANAVDVPLVAIYTDTDPLRTGVVETARSRNIGGIGQCPDVGAVLAVLAECRA</sequence>
<dbReference type="GO" id="GO:0005829">
    <property type="term" value="C:cytosol"/>
    <property type="evidence" value="ECO:0007669"/>
    <property type="project" value="TreeGrafter"/>
</dbReference>
<dbReference type="PANTHER" id="PTHR30160:SF19">
    <property type="entry name" value="LIPOPOLYSACCHARIDE HEPTOSYLTRANSFERASE 1"/>
    <property type="match status" value="1"/>
</dbReference>
<keyword evidence="3" id="KW-1003">Cell membrane</keyword>
<dbReference type="EC" id="2.4.99.23" evidence="10"/>
<dbReference type="InterPro" id="IPR051199">
    <property type="entry name" value="LPS_LOS_Heptosyltrfase"/>
</dbReference>
<keyword evidence="6 14" id="KW-0808">Transferase</keyword>
<organism evidence="14 15">
    <name type="scientific">Microvirgula aerodenitrificans</name>
    <dbReference type="NCBI Taxonomy" id="57480"/>
    <lineage>
        <taxon>Bacteria</taxon>
        <taxon>Pseudomonadati</taxon>
        <taxon>Pseudomonadota</taxon>
        <taxon>Betaproteobacteria</taxon>
        <taxon>Neisseriales</taxon>
        <taxon>Aquaspirillaceae</taxon>
        <taxon>Microvirgula</taxon>
    </lineage>
</organism>
<keyword evidence="5" id="KW-0328">Glycosyltransferase</keyword>
<dbReference type="PANTHER" id="PTHR30160">
    <property type="entry name" value="TETRAACYLDISACCHARIDE 4'-KINASE-RELATED"/>
    <property type="match status" value="1"/>
</dbReference>
<evidence type="ECO:0000256" key="10">
    <source>
        <dbReference type="ARBA" id="ARBA00044041"/>
    </source>
</evidence>
<reference evidence="14 15" key="1">
    <citation type="submission" date="2018-04" db="EMBL/GenBank/DDBJ databases">
        <title>Denitrifier Microvirgula.</title>
        <authorList>
            <person name="Anderson E."/>
            <person name="Jang J."/>
            <person name="Ishii S."/>
        </authorList>
    </citation>
    <scope>NUCLEOTIDE SEQUENCE [LARGE SCALE GENOMIC DNA]</scope>
    <source>
        <strain evidence="14 15">BE2.4</strain>
    </source>
</reference>
<dbReference type="EMBL" id="CP028519">
    <property type="protein sequence ID" value="AVY95995.1"/>
    <property type="molecule type" value="Genomic_DNA"/>
</dbReference>
<evidence type="ECO:0000256" key="1">
    <source>
        <dbReference type="ARBA" id="ARBA00004515"/>
    </source>
</evidence>
<dbReference type="STRING" id="1122240.GCA_000620105_01348"/>
<dbReference type="Pfam" id="PF01075">
    <property type="entry name" value="Glyco_transf_9"/>
    <property type="match status" value="1"/>
</dbReference>
<evidence type="ECO:0000256" key="8">
    <source>
        <dbReference type="ARBA" id="ARBA00023136"/>
    </source>
</evidence>
<dbReference type="Proteomes" id="UP000244173">
    <property type="component" value="Chromosome"/>
</dbReference>
<comment type="similarity">
    <text evidence="9">Belongs to the glycosyltransferase 9 family.</text>
</comment>
<keyword evidence="7" id="KW-0448">Lipopolysaccharide biosynthesis</keyword>
<evidence type="ECO:0000256" key="4">
    <source>
        <dbReference type="ARBA" id="ARBA00022519"/>
    </source>
</evidence>
<dbReference type="RefSeq" id="WP_036385571.1">
    <property type="nucleotide sequence ID" value="NZ_CP028519.1"/>
</dbReference>
<evidence type="ECO:0000313" key="14">
    <source>
        <dbReference type="EMBL" id="AVY95995.1"/>
    </source>
</evidence>
<evidence type="ECO:0000256" key="2">
    <source>
        <dbReference type="ARBA" id="ARBA00004713"/>
    </source>
</evidence>
<keyword evidence="15" id="KW-1185">Reference proteome</keyword>
<dbReference type="NCBIfam" id="TIGR02193">
    <property type="entry name" value="heptsyl_trn_I"/>
    <property type="match status" value="1"/>
</dbReference>
<evidence type="ECO:0000256" key="13">
    <source>
        <dbReference type="ARBA" id="ARBA00049201"/>
    </source>
</evidence>
<dbReference type="OrthoDB" id="9767552at2"/>
<dbReference type="InterPro" id="IPR002201">
    <property type="entry name" value="Glyco_trans_9"/>
</dbReference>
<dbReference type="Gene3D" id="3.40.50.2000">
    <property type="entry name" value="Glycogen Phosphorylase B"/>
    <property type="match status" value="2"/>
</dbReference>
<proteinExistence type="inferred from homology"/>
<evidence type="ECO:0000256" key="9">
    <source>
        <dbReference type="ARBA" id="ARBA00043995"/>
    </source>
</evidence>
<accession>A0A2S0PF77</accession>
<keyword evidence="4" id="KW-0997">Cell inner membrane</keyword>
<dbReference type="GO" id="GO:0008713">
    <property type="term" value="F:ADP-heptose-lipopolysaccharide heptosyltransferase activity"/>
    <property type="evidence" value="ECO:0007669"/>
    <property type="project" value="TreeGrafter"/>
</dbReference>
<evidence type="ECO:0000256" key="11">
    <source>
        <dbReference type="ARBA" id="ARBA00044190"/>
    </source>
</evidence>
<evidence type="ECO:0000256" key="5">
    <source>
        <dbReference type="ARBA" id="ARBA00022676"/>
    </source>
</evidence>
<dbReference type="AlphaFoldDB" id="A0A2S0PF77"/>
<name>A0A2S0PF77_9NEIS</name>
<keyword evidence="8" id="KW-0472">Membrane</keyword>
<gene>
    <name evidence="14" type="primary">waaC</name>
    <name evidence="14" type="ORF">DAI18_06510</name>
</gene>
<evidence type="ECO:0000256" key="7">
    <source>
        <dbReference type="ARBA" id="ARBA00022985"/>
    </source>
</evidence>
<comment type="catalytic activity">
    <reaction evidence="13">
        <text>an alpha-Kdo-(2-&gt;4)-alpha-Kdo-(2-&gt;6)-lipid A + ADP-L-glycero-beta-D-manno-heptose = an L-alpha-D-Hep-(1-&gt;5)-[alpha-Kdo-(2-&gt;4)]-alpha-Kdo-(2-&gt;6)-lipid A + ADP + H(+)</text>
        <dbReference type="Rhea" id="RHEA:74067"/>
        <dbReference type="ChEBI" id="CHEBI:15378"/>
        <dbReference type="ChEBI" id="CHEBI:61506"/>
        <dbReference type="ChEBI" id="CHEBI:176431"/>
        <dbReference type="ChEBI" id="CHEBI:193068"/>
        <dbReference type="ChEBI" id="CHEBI:456216"/>
        <dbReference type="EC" id="2.4.99.23"/>
    </reaction>
</comment>
<protein>
    <recommendedName>
        <fullName evidence="11">Lipopolysaccharide heptosyltransferase 1</fullName>
        <ecNumber evidence="10">2.4.99.23</ecNumber>
    </recommendedName>
    <alternativeName>
        <fullName evidence="12">ADP-heptose:lipopolysaccharide heptosyltransferase I</fullName>
    </alternativeName>
</protein>